<evidence type="ECO:0008006" key="5">
    <source>
        <dbReference type="Google" id="ProtNLM"/>
    </source>
</evidence>
<feature type="transmembrane region" description="Helical" evidence="2">
    <location>
        <begin position="339"/>
        <end position="363"/>
    </location>
</feature>
<keyword evidence="2" id="KW-1133">Transmembrane helix</keyword>
<feature type="compositionally biased region" description="Polar residues" evidence="1">
    <location>
        <begin position="491"/>
        <end position="511"/>
    </location>
</feature>
<dbReference type="Gene3D" id="1.20.1070.10">
    <property type="entry name" value="Rhodopsin 7-helix transmembrane proteins"/>
    <property type="match status" value="1"/>
</dbReference>
<keyword evidence="2" id="KW-0472">Membrane</keyword>
<dbReference type="EMBL" id="CAJNXB010000897">
    <property type="protein sequence ID" value="CAF3112789.1"/>
    <property type="molecule type" value="Genomic_DNA"/>
</dbReference>
<proteinExistence type="predicted"/>
<sequence length="719" mass="82877">MDIETVNNSKLSKSIISPTFTWCFLMPTIHALSLMSNILCIGVFCSSTFIKKPIAIYFICLLLSDSITLLIGYIEMIDRESHMIDKSSLLCMFNENIIHQLTNFIYTFMGRFCVEWMLYKVLWTRASTIVLAILSVQRSRTFFSLSYRETRVYAFFACVFSIIMALTITFLEWVGVEYKKVNNSSIYVEIYESIMYRNSSEQFYSIYLHQNYNESLVNYPCIMESFATTVFSTFNNQSNCSSNVAAKEFYMLTKSILSNRDSDSTEDAIKLLTSIISDDYNLSNNSLLKQQERITKSPDFIPRLFEKRTCQIAINYAFWLKAFEFFNSVSFSFNRHALAIFFGNALPSFIVVLANLLSIKAIFFSKNVKYLKQAASKNRGKRRFQSDLRAFLVILFESFSIIMISWGVPIFLTMYHCHTLYVVNLSLCTKIKDYLALFLFTDLFNSSTNSLLYSLSGKLFRRKFIFILKAIFTCGRGILWHRNRPQLLRSTKTPQQQLSNNPSTIINNYNRNNKHRLSGSSGSFLYSESVPISLNNNSKEKFDDKFQMKRTTYKQIQKQDNNLCYHSTLNTSKVSFDHPAENDSSSDVEPEIPRKIKDNQSRTHPQSIKLFIINKVRFLSVSNSSSSKTTVLKRPAAILTFDKQKSKSKNSTFEPMTLNQQRATDLSLSSSSFIGSNTHSSQRKCLLIDHHSLSRLASRRSVDNQSTVKQNNFENLTSL</sequence>
<dbReference type="Proteomes" id="UP000663825">
    <property type="component" value="Unassembled WGS sequence"/>
</dbReference>
<evidence type="ECO:0000313" key="3">
    <source>
        <dbReference type="EMBL" id="CAF3112789.1"/>
    </source>
</evidence>
<protein>
    <recommendedName>
        <fullName evidence="5">G-protein coupled receptors family 1 profile domain-containing protein</fullName>
    </recommendedName>
</protein>
<gene>
    <name evidence="3" type="ORF">TIS948_LOCUS7562</name>
</gene>
<dbReference type="OrthoDB" id="10050768at2759"/>
<evidence type="ECO:0000256" key="2">
    <source>
        <dbReference type="SAM" id="Phobius"/>
    </source>
</evidence>
<reference evidence="3" key="1">
    <citation type="submission" date="2021-02" db="EMBL/GenBank/DDBJ databases">
        <authorList>
            <person name="Nowell W R."/>
        </authorList>
    </citation>
    <scope>NUCLEOTIDE SEQUENCE</scope>
</reference>
<feature type="transmembrane region" description="Helical" evidence="2">
    <location>
        <begin position="97"/>
        <end position="114"/>
    </location>
</feature>
<feature type="transmembrane region" description="Helical" evidence="2">
    <location>
        <begin position="56"/>
        <end position="77"/>
    </location>
</feature>
<organism evidence="3 4">
    <name type="scientific">Rotaria socialis</name>
    <dbReference type="NCBI Taxonomy" id="392032"/>
    <lineage>
        <taxon>Eukaryota</taxon>
        <taxon>Metazoa</taxon>
        <taxon>Spiralia</taxon>
        <taxon>Gnathifera</taxon>
        <taxon>Rotifera</taxon>
        <taxon>Eurotatoria</taxon>
        <taxon>Bdelloidea</taxon>
        <taxon>Philodinida</taxon>
        <taxon>Philodinidae</taxon>
        <taxon>Rotaria</taxon>
    </lineage>
</organism>
<comment type="caution">
    <text evidence="3">The sequence shown here is derived from an EMBL/GenBank/DDBJ whole genome shotgun (WGS) entry which is preliminary data.</text>
</comment>
<dbReference type="AlphaFoldDB" id="A0A817NM02"/>
<feature type="transmembrane region" description="Helical" evidence="2">
    <location>
        <begin position="152"/>
        <end position="174"/>
    </location>
</feature>
<feature type="region of interest" description="Disordered" evidence="1">
    <location>
        <begin position="491"/>
        <end position="512"/>
    </location>
</feature>
<name>A0A817NM02_9BILA</name>
<evidence type="ECO:0000256" key="1">
    <source>
        <dbReference type="SAM" id="MobiDB-lite"/>
    </source>
</evidence>
<evidence type="ECO:0000313" key="4">
    <source>
        <dbReference type="Proteomes" id="UP000663825"/>
    </source>
</evidence>
<accession>A0A817NM02</accession>
<keyword evidence="2" id="KW-0812">Transmembrane</keyword>
<feature type="transmembrane region" description="Helical" evidence="2">
    <location>
        <begin position="19"/>
        <end position="44"/>
    </location>
</feature>
<feature type="transmembrane region" description="Helical" evidence="2">
    <location>
        <begin position="390"/>
        <end position="414"/>
    </location>
</feature>